<dbReference type="InterPro" id="IPR025997">
    <property type="entry name" value="SBP_2_dom"/>
</dbReference>
<dbReference type="Pfam" id="PF13407">
    <property type="entry name" value="Peripla_BP_4"/>
    <property type="match status" value="1"/>
</dbReference>
<organism evidence="6 7">
    <name type="scientific">Niallia endozanthoxylica</name>
    <dbReference type="NCBI Taxonomy" id="2036016"/>
    <lineage>
        <taxon>Bacteria</taxon>
        <taxon>Bacillati</taxon>
        <taxon>Bacillota</taxon>
        <taxon>Bacilli</taxon>
        <taxon>Bacillales</taxon>
        <taxon>Bacillaceae</taxon>
        <taxon>Niallia</taxon>
    </lineage>
</organism>
<accession>A0A5J5HSU0</accession>
<dbReference type="OrthoDB" id="6196975at2"/>
<keyword evidence="3" id="KW-0732">Signal</keyword>
<dbReference type="AlphaFoldDB" id="A0A5J5HSU0"/>
<gene>
    <name evidence="6" type="ORF">F4V44_12455</name>
</gene>
<evidence type="ECO:0000256" key="1">
    <source>
        <dbReference type="ARBA" id="ARBA00004196"/>
    </source>
</evidence>
<name>A0A5J5HSU0_9BACI</name>
<dbReference type="CDD" id="cd06314">
    <property type="entry name" value="PBP1_tmGBP"/>
    <property type="match status" value="1"/>
</dbReference>
<dbReference type="EMBL" id="VYKL01000018">
    <property type="protein sequence ID" value="KAA9023941.1"/>
    <property type="molecule type" value="Genomic_DNA"/>
</dbReference>
<keyword evidence="4" id="KW-1133">Transmembrane helix</keyword>
<dbReference type="GO" id="GO:0030313">
    <property type="term" value="C:cell envelope"/>
    <property type="evidence" value="ECO:0007669"/>
    <property type="project" value="UniProtKB-SubCell"/>
</dbReference>
<dbReference type="GO" id="GO:0030246">
    <property type="term" value="F:carbohydrate binding"/>
    <property type="evidence" value="ECO:0007669"/>
    <property type="project" value="UniProtKB-ARBA"/>
</dbReference>
<evidence type="ECO:0000259" key="5">
    <source>
        <dbReference type="Pfam" id="PF13407"/>
    </source>
</evidence>
<dbReference type="RefSeq" id="WP_150440341.1">
    <property type="nucleotide sequence ID" value="NZ_VYKL01000018.1"/>
</dbReference>
<evidence type="ECO:0000313" key="6">
    <source>
        <dbReference type="EMBL" id="KAA9023941.1"/>
    </source>
</evidence>
<comment type="subcellular location">
    <subcellularLocation>
        <location evidence="1">Cell envelope</location>
    </subcellularLocation>
</comment>
<evidence type="ECO:0000313" key="7">
    <source>
        <dbReference type="Proteomes" id="UP000326671"/>
    </source>
</evidence>
<sequence>MNRTSIIYSILIAALLMTIGFSFYFYQQVQINDKKVADSITSETSLPAYHFALIGEEMNHDYWRLVGEGAKKSESEFDVMVEYEGPKRSNPEEQLKLFDMAIKSKVDGIIVQALNESFTPLINQAVNEGIPVITIDTDSSGSLRDTYIGTDNYLAGQLAGKALAEDTGGKAAVGIITGSFDNAHHMQRVQGFKDVVEPFEGIEIVAIEESNITRVDTEEKAYEMLAKYENITAFYGTSSYNGMGIAAAAKSLKRKDDMYVITFDRIDENLQLLEKGEIDAIVEQQPFEMGYRSVKTMIDLLENRPVQDVYHTDLSILRSSDLTVEKSQRGRAS</sequence>
<dbReference type="PANTHER" id="PTHR46847:SF1">
    <property type="entry name" value="D-ALLOSE-BINDING PERIPLASMIC PROTEIN-RELATED"/>
    <property type="match status" value="1"/>
</dbReference>
<comment type="similarity">
    <text evidence="2">Belongs to the bacterial solute-binding protein 2 family.</text>
</comment>
<evidence type="ECO:0000256" key="3">
    <source>
        <dbReference type="ARBA" id="ARBA00022729"/>
    </source>
</evidence>
<comment type="caution">
    <text evidence="6">The sequence shown here is derived from an EMBL/GenBank/DDBJ whole genome shotgun (WGS) entry which is preliminary data.</text>
</comment>
<feature type="domain" description="Periplasmic binding protein" evidence="5">
    <location>
        <begin position="51"/>
        <end position="303"/>
    </location>
</feature>
<keyword evidence="4" id="KW-0812">Transmembrane</keyword>
<dbReference type="Gene3D" id="3.40.50.2300">
    <property type="match status" value="2"/>
</dbReference>
<dbReference type="SUPFAM" id="SSF53822">
    <property type="entry name" value="Periplasmic binding protein-like I"/>
    <property type="match status" value="1"/>
</dbReference>
<dbReference type="Proteomes" id="UP000326671">
    <property type="component" value="Unassembled WGS sequence"/>
</dbReference>
<dbReference type="PANTHER" id="PTHR46847">
    <property type="entry name" value="D-ALLOSE-BINDING PERIPLASMIC PROTEIN-RELATED"/>
    <property type="match status" value="1"/>
</dbReference>
<protein>
    <submittedName>
        <fullName evidence="6">Sugar ABC transporter substrate-binding protein</fullName>
    </submittedName>
</protein>
<keyword evidence="7" id="KW-1185">Reference proteome</keyword>
<proteinExistence type="inferred from homology"/>
<keyword evidence="4" id="KW-0472">Membrane</keyword>
<reference evidence="6 7" key="1">
    <citation type="submission" date="2019-09" db="EMBL/GenBank/DDBJ databases">
        <title>Whole genome sequences of isolates from the Mars Exploration Rovers.</title>
        <authorList>
            <person name="Seuylemezian A."/>
            <person name="Vaishampayan P."/>
        </authorList>
    </citation>
    <scope>NUCLEOTIDE SEQUENCE [LARGE SCALE GENOMIC DNA]</scope>
    <source>
        <strain evidence="6 7">MER_TA_151</strain>
    </source>
</reference>
<evidence type="ECO:0000256" key="2">
    <source>
        <dbReference type="ARBA" id="ARBA00007639"/>
    </source>
</evidence>
<dbReference type="InterPro" id="IPR028082">
    <property type="entry name" value="Peripla_BP_I"/>
</dbReference>
<feature type="transmembrane region" description="Helical" evidence="4">
    <location>
        <begin position="6"/>
        <end position="26"/>
    </location>
</feature>
<evidence type="ECO:0000256" key="4">
    <source>
        <dbReference type="SAM" id="Phobius"/>
    </source>
</evidence>